<proteinExistence type="predicted"/>
<organism evidence="2 3">
    <name type="scientific">Phenylobacterium glaciei</name>
    <dbReference type="NCBI Taxonomy" id="2803784"/>
    <lineage>
        <taxon>Bacteria</taxon>
        <taxon>Pseudomonadati</taxon>
        <taxon>Pseudomonadota</taxon>
        <taxon>Alphaproteobacteria</taxon>
        <taxon>Caulobacterales</taxon>
        <taxon>Caulobacteraceae</taxon>
        <taxon>Phenylobacterium</taxon>
    </lineage>
</organism>
<keyword evidence="3" id="KW-1185">Reference proteome</keyword>
<dbReference type="PROSITE" id="PS50043">
    <property type="entry name" value="HTH_LUXR_2"/>
    <property type="match status" value="1"/>
</dbReference>
<dbReference type="Pfam" id="PF00196">
    <property type="entry name" value="GerE"/>
    <property type="match status" value="1"/>
</dbReference>
<evidence type="ECO:0000313" key="3">
    <source>
        <dbReference type="Proteomes" id="UP000622580"/>
    </source>
</evidence>
<dbReference type="InterPro" id="IPR000792">
    <property type="entry name" value="Tscrpt_reg_LuxR_C"/>
</dbReference>
<dbReference type="InterPro" id="IPR016032">
    <property type="entry name" value="Sig_transdc_resp-reg_C-effctor"/>
</dbReference>
<dbReference type="InterPro" id="IPR029058">
    <property type="entry name" value="AB_hydrolase_fold"/>
</dbReference>
<keyword evidence="2" id="KW-0378">Hydrolase</keyword>
<dbReference type="EMBL" id="JAGSGD010000001">
    <property type="protein sequence ID" value="MBR7618480.1"/>
    <property type="molecule type" value="Genomic_DNA"/>
</dbReference>
<reference evidence="2" key="1">
    <citation type="submission" date="2021-04" db="EMBL/GenBank/DDBJ databases">
        <title>Draft genome assembly of strain Phenylobacterium sp. 20VBR1 using MiniION and Illumina platforms.</title>
        <authorList>
            <person name="Thomas F.A."/>
            <person name="Krishnan K.P."/>
            <person name="Sinha R.K."/>
        </authorList>
    </citation>
    <scope>NUCLEOTIDE SEQUENCE</scope>
    <source>
        <strain evidence="2">20VBR1</strain>
    </source>
</reference>
<dbReference type="PANTHER" id="PTHR43433:SF10">
    <property type="entry name" value="AB HYDROLASE-1 DOMAIN-CONTAINING PROTEIN"/>
    <property type="match status" value="1"/>
</dbReference>
<dbReference type="SUPFAM" id="SSF53474">
    <property type="entry name" value="alpha/beta-Hydrolases"/>
    <property type="match status" value="1"/>
</dbReference>
<evidence type="ECO:0000259" key="1">
    <source>
        <dbReference type="PROSITE" id="PS50043"/>
    </source>
</evidence>
<dbReference type="InterPro" id="IPR000073">
    <property type="entry name" value="AB_hydrolase_1"/>
</dbReference>
<dbReference type="PANTHER" id="PTHR43433">
    <property type="entry name" value="HYDROLASE, ALPHA/BETA FOLD FAMILY PROTEIN"/>
    <property type="match status" value="1"/>
</dbReference>
<dbReference type="GO" id="GO:0016787">
    <property type="term" value="F:hydrolase activity"/>
    <property type="evidence" value="ECO:0007669"/>
    <property type="project" value="UniProtKB-KW"/>
</dbReference>
<dbReference type="InterPro" id="IPR050471">
    <property type="entry name" value="AB_hydrolase"/>
</dbReference>
<gene>
    <name evidence="2" type="ORF">JKL49_03680</name>
</gene>
<comment type="caution">
    <text evidence="2">The sequence shown here is derived from an EMBL/GenBank/DDBJ whole genome shotgun (WGS) entry which is preliminary data.</text>
</comment>
<dbReference type="Pfam" id="PF00561">
    <property type="entry name" value="Abhydrolase_1"/>
    <property type="match status" value="1"/>
</dbReference>
<dbReference type="Gene3D" id="1.10.10.10">
    <property type="entry name" value="Winged helix-like DNA-binding domain superfamily/Winged helix DNA-binding domain"/>
    <property type="match status" value="1"/>
</dbReference>
<evidence type="ECO:0000313" key="2">
    <source>
        <dbReference type="EMBL" id="MBR7618480.1"/>
    </source>
</evidence>
<dbReference type="GO" id="GO:0006355">
    <property type="term" value="P:regulation of DNA-templated transcription"/>
    <property type="evidence" value="ECO:0007669"/>
    <property type="project" value="InterPro"/>
</dbReference>
<dbReference type="Gene3D" id="3.40.50.1820">
    <property type="entry name" value="alpha/beta hydrolase"/>
    <property type="match status" value="1"/>
</dbReference>
<dbReference type="SUPFAM" id="SSF46894">
    <property type="entry name" value="C-terminal effector domain of the bipartite response regulators"/>
    <property type="match status" value="1"/>
</dbReference>
<accession>A0A941HVD2</accession>
<dbReference type="RefSeq" id="WP_215338358.1">
    <property type="nucleotide sequence ID" value="NZ_JAGSGD010000001.1"/>
</dbReference>
<feature type="domain" description="HTH luxR-type" evidence="1">
    <location>
        <begin position="193"/>
        <end position="258"/>
    </location>
</feature>
<name>A0A941HVD2_9CAUL</name>
<dbReference type="SMART" id="SM00421">
    <property type="entry name" value="HTH_LUXR"/>
    <property type="match status" value="1"/>
</dbReference>
<dbReference type="Proteomes" id="UP000622580">
    <property type="component" value="Unassembled WGS sequence"/>
</dbReference>
<dbReference type="AlphaFoldDB" id="A0A941HVD2"/>
<dbReference type="GO" id="GO:0003677">
    <property type="term" value="F:DNA binding"/>
    <property type="evidence" value="ECO:0007669"/>
    <property type="project" value="InterPro"/>
</dbReference>
<dbReference type="InterPro" id="IPR036388">
    <property type="entry name" value="WH-like_DNA-bd_sf"/>
</dbReference>
<sequence length="563" mass="60556">MDDTKRANVALVIETMYQVAANPDAWQQLIDALADAGELQDMPPEAADDMARSQDIARLTARPEEGPAPVGRNDIGWIVLSSRRKALAANNLAQEMMGAGLGRLKIGAELAFDDPANGEALIQALTQSRGQAGGQTILRLDRGEDDGPCFAYVAPARALPGVADAAALELADDDQAYALIFPAVEETGKLWSSIRESFGLTPAELRLARKLRDGRSLKEAADELEVSVNTVRNQLRAIFDKMGLKRQSDLTRALTQLSSVASAIEIQTPATIPLASGDAPPVAAITLKDGRRLAYRDYGDPAGRAVLIFHEGLGSSLLPPGAQGLACEQNLRVICAERPGFGQSDPSPDYSFDAVADDMVELCDQLGLQDIRIGAILSGAPSAIQTAIRLGSRAAGVLLCSGRPPRPASEIGVKNPLTLFRSRFETNPWVIETFYAILRLRMSSQLVDHIVRSSTVNSPGDAAYFGQNPHVAKYIATYVGEALARTSRGAADEMKAFRRAQNLTVADLTCPLEVWHGDQDVFAPLADLLDYLGDKPREVRVIPGIGHLMALKHWDEVLRRAAA</sequence>
<protein>
    <submittedName>
        <fullName evidence="2">Alpha/beta fold hydrolase</fullName>
    </submittedName>
</protein>